<feature type="region of interest" description="Disordered" evidence="3">
    <location>
        <begin position="95"/>
        <end position="130"/>
    </location>
</feature>
<evidence type="ECO:0000313" key="6">
    <source>
        <dbReference type="Proteomes" id="UP000242188"/>
    </source>
</evidence>
<organism evidence="5 6">
    <name type="scientific">Mizuhopecten yessoensis</name>
    <name type="common">Japanese scallop</name>
    <name type="synonym">Patinopecten yessoensis</name>
    <dbReference type="NCBI Taxonomy" id="6573"/>
    <lineage>
        <taxon>Eukaryota</taxon>
        <taxon>Metazoa</taxon>
        <taxon>Spiralia</taxon>
        <taxon>Lophotrochozoa</taxon>
        <taxon>Mollusca</taxon>
        <taxon>Bivalvia</taxon>
        <taxon>Autobranchia</taxon>
        <taxon>Pteriomorphia</taxon>
        <taxon>Pectinida</taxon>
        <taxon>Pectinoidea</taxon>
        <taxon>Pectinidae</taxon>
        <taxon>Mizuhopecten</taxon>
    </lineage>
</organism>
<reference evidence="5 6" key="1">
    <citation type="journal article" date="2017" name="Nat. Ecol. Evol.">
        <title>Scallop genome provides insights into evolution of bilaterian karyotype and development.</title>
        <authorList>
            <person name="Wang S."/>
            <person name="Zhang J."/>
            <person name="Jiao W."/>
            <person name="Li J."/>
            <person name="Xun X."/>
            <person name="Sun Y."/>
            <person name="Guo X."/>
            <person name="Huan P."/>
            <person name="Dong B."/>
            <person name="Zhang L."/>
            <person name="Hu X."/>
            <person name="Sun X."/>
            <person name="Wang J."/>
            <person name="Zhao C."/>
            <person name="Wang Y."/>
            <person name="Wang D."/>
            <person name="Huang X."/>
            <person name="Wang R."/>
            <person name="Lv J."/>
            <person name="Li Y."/>
            <person name="Zhang Z."/>
            <person name="Liu B."/>
            <person name="Lu W."/>
            <person name="Hui Y."/>
            <person name="Liang J."/>
            <person name="Zhou Z."/>
            <person name="Hou R."/>
            <person name="Li X."/>
            <person name="Liu Y."/>
            <person name="Li H."/>
            <person name="Ning X."/>
            <person name="Lin Y."/>
            <person name="Zhao L."/>
            <person name="Xing Q."/>
            <person name="Dou J."/>
            <person name="Li Y."/>
            <person name="Mao J."/>
            <person name="Guo H."/>
            <person name="Dou H."/>
            <person name="Li T."/>
            <person name="Mu C."/>
            <person name="Jiang W."/>
            <person name="Fu Q."/>
            <person name="Fu X."/>
            <person name="Miao Y."/>
            <person name="Liu J."/>
            <person name="Yu Q."/>
            <person name="Li R."/>
            <person name="Liao H."/>
            <person name="Li X."/>
            <person name="Kong Y."/>
            <person name="Jiang Z."/>
            <person name="Chourrout D."/>
            <person name="Li R."/>
            <person name="Bao Z."/>
        </authorList>
    </citation>
    <scope>NUCLEOTIDE SEQUENCE [LARGE SCALE GENOMIC DNA]</scope>
    <source>
        <strain evidence="5 6">PY_sf001</strain>
    </source>
</reference>
<evidence type="ECO:0000256" key="2">
    <source>
        <dbReference type="SAM" id="Coils"/>
    </source>
</evidence>
<evidence type="ECO:0000313" key="5">
    <source>
        <dbReference type="EMBL" id="OWF39158.1"/>
    </source>
</evidence>
<proteinExistence type="predicted"/>
<dbReference type="Proteomes" id="UP000242188">
    <property type="component" value="Unassembled WGS sequence"/>
</dbReference>
<dbReference type="AlphaFoldDB" id="A0A210PRQ2"/>
<name>A0A210PRQ2_MIZYE</name>
<keyword evidence="6" id="KW-1185">Reference proteome</keyword>
<feature type="domain" description="Translin-associated factor X-interacting protein 1 N-terminal" evidence="4">
    <location>
        <begin position="243"/>
        <end position="355"/>
    </location>
</feature>
<dbReference type="OrthoDB" id="10024479at2759"/>
<dbReference type="Pfam" id="PF15739">
    <property type="entry name" value="TSNAXIP1_N"/>
    <property type="match status" value="1"/>
</dbReference>
<feature type="region of interest" description="Disordered" evidence="3">
    <location>
        <begin position="485"/>
        <end position="515"/>
    </location>
</feature>
<gene>
    <name evidence="5" type="ORF">KP79_PYT07161</name>
</gene>
<sequence length="515" mass="59928">MTAYKFTAHKQLRQLLNNTEVVQKKDIKDYAGGHLNQSKLYRPPTQWANKNWNKTNPEPLSTKSKSKSTIVVSTRQPTERDHKMKDVLYDFSIGTSGSLPTHQTIRPPRSPRKVSESRTSTRKCPSASSNRSLYTEMEKDGVYVEELKTDEVMLSSPRITNSKGKKLPPVEDNEYTVMEDLAKSLAEEGLLTFRHTFLPTHHMGVTKKDQYIKLMSFETDILKKQESNEKKVLSGEKAVKHLEERLQQELDSMNFFDMGPNFHKLQIYSNTFEDLIEDSPTFVYILRAVKTEYDNYISKLLDTQTPQHSKLLKEQVQQMASRGTSRPDDLQDAKDRVSHLEQKAKDKLEENEKLRRMVEEEEEWLATVPEPDLQRKRSSVFREEGPAELADEIEHAKALILEKLDDLNNLRTKLREQYVPLTVCTHLEQCIKETEVEVQKLLKQNEYFERSIEEMEVDLKEAIQQADTSERDAKRIWRKVNSRRGLPHIPNLMNGGAHESDDDEDDESKWNWYIS</sequence>
<feature type="compositionally biased region" description="Polar residues" evidence="3">
    <location>
        <begin position="46"/>
        <end position="59"/>
    </location>
</feature>
<accession>A0A210PRQ2</accession>
<evidence type="ECO:0000259" key="4">
    <source>
        <dbReference type="Pfam" id="PF15739"/>
    </source>
</evidence>
<evidence type="ECO:0000256" key="3">
    <source>
        <dbReference type="SAM" id="MobiDB-lite"/>
    </source>
</evidence>
<feature type="compositionally biased region" description="Low complexity" evidence="3">
    <location>
        <begin position="61"/>
        <end position="74"/>
    </location>
</feature>
<dbReference type="PANTHER" id="PTHR34916:SF1">
    <property type="entry name" value="GI:13385330"/>
    <property type="match status" value="1"/>
</dbReference>
<feature type="coiled-coil region" evidence="2">
    <location>
        <begin position="390"/>
        <end position="472"/>
    </location>
</feature>
<keyword evidence="1 2" id="KW-0175">Coiled coil</keyword>
<dbReference type="InterPro" id="IPR032755">
    <property type="entry name" value="TSNAXIP1_N"/>
</dbReference>
<dbReference type="PANTHER" id="PTHR34916">
    <property type="entry name" value="GI:13385330"/>
    <property type="match status" value="1"/>
</dbReference>
<feature type="coiled-coil region" evidence="2">
    <location>
        <begin position="330"/>
        <end position="361"/>
    </location>
</feature>
<protein>
    <recommendedName>
        <fullName evidence="4">Translin-associated factor X-interacting protein 1 N-terminal domain-containing protein</fullName>
    </recommendedName>
</protein>
<evidence type="ECO:0000256" key="1">
    <source>
        <dbReference type="ARBA" id="ARBA00023054"/>
    </source>
</evidence>
<feature type="region of interest" description="Disordered" evidence="3">
    <location>
        <begin position="45"/>
        <end position="79"/>
    </location>
</feature>
<comment type="caution">
    <text evidence="5">The sequence shown here is derived from an EMBL/GenBank/DDBJ whole genome shotgun (WGS) entry which is preliminary data.</text>
</comment>
<feature type="compositionally biased region" description="Polar residues" evidence="3">
    <location>
        <begin position="95"/>
        <end position="104"/>
    </location>
</feature>
<dbReference type="EMBL" id="NEDP02005539">
    <property type="protein sequence ID" value="OWF39158.1"/>
    <property type="molecule type" value="Genomic_DNA"/>
</dbReference>